<comment type="caution">
    <text evidence="1">The sequence shown here is derived from an EMBL/GenBank/DDBJ whole genome shotgun (WGS) entry which is preliminary data.</text>
</comment>
<sequence>MLALGLLAGLTGYLLGALLTARVAYGVQRASLIEQEELWHAGQDPVESFEVNDRSSAVTGAFLFGLAWPVTVPASCVRRCATFVITARPPTTRQDRERRAQHLRQRIHALEESLLEDSLDAPLEE</sequence>
<protein>
    <submittedName>
        <fullName evidence="1">Uncharacterized protein</fullName>
    </submittedName>
</protein>
<dbReference type="RefSeq" id="WP_311702686.1">
    <property type="nucleotide sequence ID" value="NZ_JAVREL010000001.1"/>
</dbReference>
<accession>A0ABU2MJF0</accession>
<evidence type="ECO:0000313" key="1">
    <source>
        <dbReference type="EMBL" id="MDT0341562.1"/>
    </source>
</evidence>
<dbReference type="EMBL" id="JAVREL010000001">
    <property type="protein sequence ID" value="MDT0341562.1"/>
    <property type="molecule type" value="Genomic_DNA"/>
</dbReference>
<evidence type="ECO:0000313" key="2">
    <source>
        <dbReference type="Proteomes" id="UP001183246"/>
    </source>
</evidence>
<gene>
    <name evidence="1" type="ORF">RM590_02730</name>
</gene>
<dbReference type="Proteomes" id="UP001183246">
    <property type="component" value="Unassembled WGS sequence"/>
</dbReference>
<name>A0ABU2MJF0_9ACTN</name>
<reference evidence="2" key="1">
    <citation type="submission" date="2023-07" db="EMBL/GenBank/DDBJ databases">
        <title>30 novel species of actinomycetes from the DSMZ collection.</title>
        <authorList>
            <person name="Nouioui I."/>
        </authorList>
    </citation>
    <scope>NUCLEOTIDE SEQUENCE [LARGE SCALE GENOMIC DNA]</scope>
    <source>
        <strain evidence="2">DSM 44938</strain>
    </source>
</reference>
<keyword evidence="2" id="KW-1185">Reference proteome</keyword>
<proteinExistence type="predicted"/>
<organism evidence="1 2">
    <name type="scientific">Streptomyces litchfieldiae</name>
    <dbReference type="NCBI Taxonomy" id="3075543"/>
    <lineage>
        <taxon>Bacteria</taxon>
        <taxon>Bacillati</taxon>
        <taxon>Actinomycetota</taxon>
        <taxon>Actinomycetes</taxon>
        <taxon>Kitasatosporales</taxon>
        <taxon>Streptomycetaceae</taxon>
        <taxon>Streptomyces</taxon>
    </lineage>
</organism>